<proteinExistence type="predicted"/>
<dbReference type="EMBL" id="CAADRP010001596">
    <property type="protein sequence ID" value="VFU43546.1"/>
    <property type="molecule type" value="Genomic_DNA"/>
</dbReference>
<dbReference type="AlphaFoldDB" id="A0A6N2LTM3"/>
<name>A0A6N2LTM3_SALVM</name>
<organism evidence="1">
    <name type="scientific">Salix viminalis</name>
    <name type="common">Common osier</name>
    <name type="synonym">Basket willow</name>
    <dbReference type="NCBI Taxonomy" id="40686"/>
    <lineage>
        <taxon>Eukaryota</taxon>
        <taxon>Viridiplantae</taxon>
        <taxon>Streptophyta</taxon>
        <taxon>Embryophyta</taxon>
        <taxon>Tracheophyta</taxon>
        <taxon>Spermatophyta</taxon>
        <taxon>Magnoliopsida</taxon>
        <taxon>eudicotyledons</taxon>
        <taxon>Gunneridae</taxon>
        <taxon>Pentapetalae</taxon>
        <taxon>rosids</taxon>
        <taxon>fabids</taxon>
        <taxon>Malpighiales</taxon>
        <taxon>Salicaceae</taxon>
        <taxon>Saliceae</taxon>
        <taxon>Salix</taxon>
    </lineage>
</organism>
<protein>
    <submittedName>
        <fullName evidence="1">Uncharacterized protein</fullName>
    </submittedName>
</protein>
<sequence>MEALLTPVYFTELVSGFGLNLILSSGEGTKDKLLIKKGADIEWDKNSKKELQYKYKLSLAYCLLDFLLCSKV</sequence>
<gene>
    <name evidence="1" type="ORF">SVIM_LOCUS265476</name>
</gene>
<reference evidence="1" key="1">
    <citation type="submission" date="2019-03" db="EMBL/GenBank/DDBJ databases">
        <authorList>
            <person name="Mank J."/>
            <person name="Almeida P."/>
        </authorList>
    </citation>
    <scope>NUCLEOTIDE SEQUENCE</scope>
    <source>
        <strain evidence="1">78183</strain>
    </source>
</reference>
<evidence type="ECO:0000313" key="1">
    <source>
        <dbReference type="EMBL" id="VFU43546.1"/>
    </source>
</evidence>
<accession>A0A6N2LTM3</accession>